<dbReference type="RefSeq" id="YP_006986918.1">
    <property type="nucleotide sequence ID" value="NC_019400.1"/>
</dbReference>
<sequence length="141" mass="17138">MIDYDKLNDYFLHDRHGRFLVVYKEGGISQAELYRRQKDLRAYLFVSDALELRMTICAFQFGGIIIEEGANLTYENFRYSMSRMRSRDDYLFFMMDDKHKERLDDIMEEFMESSSNKESMQRFKDSIRFMVLEEEKNKCQH</sequence>
<proteinExistence type="predicted"/>
<dbReference type="GeneID" id="13993696"/>
<evidence type="ECO:0000313" key="1">
    <source>
        <dbReference type="EMBL" id="AFC21263.1"/>
    </source>
</evidence>
<dbReference type="Proteomes" id="UP000000458">
    <property type="component" value="Segment"/>
</dbReference>
<gene>
    <name evidence="1" type="ORF">GAP31_083</name>
</gene>
<evidence type="ECO:0000313" key="2">
    <source>
        <dbReference type="Proteomes" id="UP000000458"/>
    </source>
</evidence>
<dbReference type="OrthoDB" id="33195at10239"/>
<organism evidence="1 2">
    <name type="scientific">Cronobacter phage vB_CsaM_GAP31</name>
    <dbReference type="NCBI Taxonomy" id="1141135"/>
    <lineage>
        <taxon>Viruses</taxon>
        <taxon>Duplodnaviria</taxon>
        <taxon>Heunggongvirae</taxon>
        <taxon>Uroviricota</taxon>
        <taxon>Caudoviricetes</taxon>
        <taxon>Vequintavirinae</taxon>
        <taxon>Seunavirus</taxon>
        <taxon>Seunavirus GAP31</taxon>
    </lineage>
</organism>
<name>K4F5U4_9CAUD</name>
<reference evidence="1 2" key="1">
    <citation type="journal article" date="2012" name="J. Virol.">
        <title>Genome Sequence of Cronobacter sakazakii Myovirus vB_CsaM_GAP31.</title>
        <authorList>
            <person name="Abbasifar R."/>
            <person name="Kropinski A.M."/>
            <person name="Sabour P.M."/>
            <person name="Ackermann H.W."/>
            <person name="Alanis Villa A."/>
            <person name="Abbasifar A."/>
            <person name="Griffiths M.W."/>
        </authorList>
    </citation>
    <scope>NUCLEOTIDE SEQUENCE [LARGE SCALE GENOMIC DNA]</scope>
</reference>
<keyword evidence="2" id="KW-1185">Reference proteome</keyword>
<dbReference type="EMBL" id="JN882284">
    <property type="protein sequence ID" value="AFC21263.1"/>
    <property type="molecule type" value="Genomic_DNA"/>
</dbReference>
<protein>
    <submittedName>
        <fullName evidence="1">Uncharacterized protein</fullName>
    </submittedName>
</protein>
<dbReference type="KEGG" id="vg:13993696"/>
<accession>K4F5U4</accession>